<dbReference type="SUPFAM" id="SSF52518">
    <property type="entry name" value="Thiamin diphosphate-binding fold (THDP-binding)"/>
    <property type="match status" value="1"/>
</dbReference>
<dbReference type="Proteomes" id="UP000183508">
    <property type="component" value="Unassembled WGS sequence"/>
</dbReference>
<comment type="subunit">
    <text evidence="2 10">Heterodimer of an alpha and a beta chain.</text>
</comment>
<protein>
    <recommendedName>
        <fullName evidence="4 10">Pyruvate dehydrogenase E1 component subunit alpha</fullName>
        <ecNumber evidence="3 10">1.2.4.1</ecNumber>
    </recommendedName>
</protein>
<dbReference type="NCBIfam" id="TIGR03181">
    <property type="entry name" value="PDH_E1_alph_x"/>
    <property type="match status" value="1"/>
</dbReference>
<gene>
    <name evidence="12" type="ORF">SAMN05421543_12442</name>
</gene>
<evidence type="ECO:0000256" key="6">
    <source>
        <dbReference type="ARBA" id="ARBA00023052"/>
    </source>
</evidence>
<evidence type="ECO:0000256" key="9">
    <source>
        <dbReference type="ARBA" id="ARBA00051231"/>
    </source>
</evidence>
<dbReference type="eggNOG" id="COG1071">
    <property type="taxonomic scope" value="Bacteria"/>
</dbReference>
<evidence type="ECO:0000256" key="1">
    <source>
        <dbReference type="ARBA" id="ARBA00001964"/>
    </source>
</evidence>
<dbReference type="RefSeq" id="WP_074955733.1">
    <property type="nucleotide sequence ID" value="NZ_FPBV01000024.1"/>
</dbReference>
<evidence type="ECO:0000313" key="12">
    <source>
        <dbReference type="EMBL" id="SFV04459.1"/>
    </source>
</evidence>
<organism evidence="12 13">
    <name type="scientific">Alicyclobacillus macrosporangiidus</name>
    <dbReference type="NCBI Taxonomy" id="392015"/>
    <lineage>
        <taxon>Bacteria</taxon>
        <taxon>Bacillati</taxon>
        <taxon>Bacillota</taxon>
        <taxon>Bacilli</taxon>
        <taxon>Bacillales</taxon>
        <taxon>Alicyclobacillaceae</taxon>
        <taxon>Alicyclobacillus</taxon>
    </lineage>
</organism>
<sequence>MRTYSWEEEIPAHQVLAPDGSVVGEWPESLDDERLRSFYRWMVFARRFDQRALTLHRQGRLGTYAPFSGQEAAQIGSFAALEKTDWVFPSYREVAGMMYHGLPPEMALLFSKGHPDAGKVPAELNMLPGKIVIAAQILHAVGAAWACKQRGEDRVASAFFGDGATSQGDFHEALNFAAVFRVPAVFFCQNNQFAISVPVTRQMATPTVAQKAVAYGIEGIRVDGNDVVAVYAAMCRAVARARAGGGPTLVEAVTYRQGPHTTADDPRRYRDPQVHQTWVEALDPIRRLRLCLERRGAWDEAAESAWIREADERIAAAVERAESYPAPDAAEVLFGHVYAEPTPALAAQRAGFLAEQAEGGANGWPGAR</sequence>
<proteinExistence type="predicted"/>
<dbReference type="InterPro" id="IPR017596">
    <property type="entry name" value="PdhA/BkdA"/>
</dbReference>
<accession>A0A1I7L3Z4</accession>
<evidence type="ECO:0000256" key="10">
    <source>
        <dbReference type="RuleBase" id="RU366007"/>
    </source>
</evidence>
<dbReference type="AlphaFoldDB" id="A0A1I7L3Z4"/>
<feature type="domain" description="Dehydrogenase E1 component" evidence="11">
    <location>
        <begin position="39"/>
        <end position="328"/>
    </location>
</feature>
<dbReference type="CDD" id="cd02000">
    <property type="entry name" value="TPP_E1_PDC_ADC_BCADC"/>
    <property type="match status" value="1"/>
</dbReference>
<comment type="cofactor">
    <cofactor evidence="1 10">
        <name>thiamine diphosphate</name>
        <dbReference type="ChEBI" id="CHEBI:58937"/>
    </cofactor>
</comment>
<evidence type="ECO:0000256" key="3">
    <source>
        <dbReference type="ARBA" id="ARBA00012281"/>
    </source>
</evidence>
<evidence type="ECO:0000259" key="11">
    <source>
        <dbReference type="Pfam" id="PF00676"/>
    </source>
</evidence>
<keyword evidence="13" id="KW-1185">Reference proteome</keyword>
<keyword evidence="7 10" id="KW-0670">Pyruvate</keyword>
<evidence type="ECO:0000256" key="2">
    <source>
        <dbReference type="ARBA" id="ARBA00011870"/>
    </source>
</evidence>
<dbReference type="InterPro" id="IPR050771">
    <property type="entry name" value="Alpha-ketoacid_DH_E1_comp"/>
</dbReference>
<keyword evidence="6 10" id="KW-0786">Thiamine pyrophosphate</keyword>
<dbReference type="Pfam" id="PF00676">
    <property type="entry name" value="E1_dh"/>
    <property type="match status" value="1"/>
</dbReference>
<evidence type="ECO:0000313" key="13">
    <source>
        <dbReference type="Proteomes" id="UP000183508"/>
    </source>
</evidence>
<dbReference type="STRING" id="392015.SAMN05421543_12442"/>
<dbReference type="Gene3D" id="3.40.50.970">
    <property type="match status" value="1"/>
</dbReference>
<dbReference type="GO" id="GO:0004739">
    <property type="term" value="F:pyruvate dehydrogenase (acetyl-transferring) activity"/>
    <property type="evidence" value="ECO:0007669"/>
    <property type="project" value="UniProtKB-UniRule"/>
</dbReference>
<evidence type="ECO:0000256" key="5">
    <source>
        <dbReference type="ARBA" id="ARBA00023002"/>
    </source>
</evidence>
<dbReference type="GO" id="GO:0009083">
    <property type="term" value="P:branched-chain amino acid catabolic process"/>
    <property type="evidence" value="ECO:0007669"/>
    <property type="project" value="TreeGrafter"/>
</dbReference>
<dbReference type="PANTHER" id="PTHR43380:SF1">
    <property type="entry name" value="2-OXOISOVALERATE DEHYDROGENASE SUBUNIT ALPHA, MITOCHONDRIAL"/>
    <property type="match status" value="1"/>
</dbReference>
<dbReference type="InterPro" id="IPR029061">
    <property type="entry name" value="THDP-binding"/>
</dbReference>
<dbReference type="EMBL" id="FPBV01000024">
    <property type="protein sequence ID" value="SFV04459.1"/>
    <property type="molecule type" value="Genomic_DNA"/>
</dbReference>
<evidence type="ECO:0000256" key="7">
    <source>
        <dbReference type="ARBA" id="ARBA00023317"/>
    </source>
</evidence>
<comment type="catalytic activity">
    <reaction evidence="9 10">
        <text>N(6)-[(R)-lipoyl]-L-lysyl-[protein] + pyruvate + H(+) = N(6)-[(R)-S(8)-acetyldihydrolipoyl]-L-lysyl-[protein] + CO2</text>
        <dbReference type="Rhea" id="RHEA:19189"/>
        <dbReference type="Rhea" id="RHEA-COMP:10474"/>
        <dbReference type="Rhea" id="RHEA-COMP:10478"/>
        <dbReference type="ChEBI" id="CHEBI:15361"/>
        <dbReference type="ChEBI" id="CHEBI:15378"/>
        <dbReference type="ChEBI" id="CHEBI:16526"/>
        <dbReference type="ChEBI" id="CHEBI:83099"/>
        <dbReference type="ChEBI" id="CHEBI:83111"/>
        <dbReference type="EC" id="1.2.4.1"/>
    </reaction>
</comment>
<name>A0A1I7L3Z4_9BACL</name>
<comment type="function">
    <text evidence="8 10">The pyruvate dehydrogenase complex catalyzes the overall conversion of pyruvate to acetyl-CoA and CO(2). It contains multiple copies of three enzymatic components: pyruvate dehydrogenase (E1), dihydrolipoamide acetyltransferase (E2) and lipoamide dehydrogenase (E3).</text>
</comment>
<dbReference type="OrthoDB" id="9766715at2"/>
<keyword evidence="5 10" id="KW-0560">Oxidoreductase</keyword>
<evidence type="ECO:0000256" key="4">
    <source>
        <dbReference type="ARBA" id="ARBA00014159"/>
    </source>
</evidence>
<evidence type="ECO:0000256" key="8">
    <source>
        <dbReference type="ARBA" id="ARBA00025211"/>
    </source>
</evidence>
<dbReference type="EC" id="1.2.4.1" evidence="3 10"/>
<dbReference type="PANTHER" id="PTHR43380">
    <property type="entry name" value="2-OXOISOVALERATE DEHYDROGENASE SUBUNIT ALPHA, MITOCHONDRIAL"/>
    <property type="match status" value="1"/>
</dbReference>
<reference evidence="13" key="1">
    <citation type="submission" date="2016-10" db="EMBL/GenBank/DDBJ databases">
        <authorList>
            <person name="Varghese N."/>
        </authorList>
    </citation>
    <scope>NUCLEOTIDE SEQUENCE [LARGE SCALE GENOMIC DNA]</scope>
    <source>
        <strain evidence="13">DSM 17980</strain>
    </source>
</reference>
<dbReference type="InterPro" id="IPR001017">
    <property type="entry name" value="DH_E1"/>
</dbReference>